<dbReference type="InterPro" id="IPR015422">
    <property type="entry name" value="PyrdxlP-dep_Trfase_small"/>
</dbReference>
<dbReference type="CDD" id="cd00616">
    <property type="entry name" value="AHBA_syn"/>
    <property type="match status" value="1"/>
</dbReference>
<feature type="modified residue" description="N6-(pyridoxal phosphate)lysine" evidence="5">
    <location>
        <position position="187"/>
    </location>
</feature>
<dbReference type="SUPFAM" id="SSF53383">
    <property type="entry name" value="PLP-dependent transferases"/>
    <property type="match status" value="1"/>
</dbReference>
<comment type="similarity">
    <text evidence="3 6">Belongs to the DegT/DnrJ/EryC1 family.</text>
</comment>
<proteinExistence type="inferred from homology"/>
<sequence length="380" mass="42010">MNEKGIISTPMSQPDITEGDIDLVAQVLRSGRLSIGAYIEEFEKRVRDYVGTRYAVAVASGTAGLHLCMRLAGVKEGSEVVTSPFSFVASANCILYEHGTPVFVDIDEDSFNIDADAIDAAVNDRTVAILPIHVFGRPARMDQICRTADRRGLAVIEDACEAIGAEFDGRKVGAFGRASVFAFYPNKQMTTGEGGIVTTDDPQWDRELRALRNHGRAGDEWLQHHQLGFNYRLNELSAALGLSQISRLDDLLDRRAAVAAAYNDRLARIAGVKPLSAAANTTRMSWFVYIVRLDARLSRDNIASRLAERGIPTRNYFPPIHLQPYFAERYGYQRGQFPVTERVAASTLALPFHTNMPEQAVDHVCRALQMAIDQETCRSA</sequence>
<name>A0A0E4FYR5_9BRAD</name>
<accession>A0A0E4FYR5</accession>
<dbReference type="Gene3D" id="3.40.640.10">
    <property type="entry name" value="Type I PLP-dependent aspartate aminotransferase-like (Major domain)"/>
    <property type="match status" value="1"/>
</dbReference>
<dbReference type="InterPro" id="IPR000653">
    <property type="entry name" value="DegT/StrS_aminotransferase"/>
</dbReference>
<evidence type="ECO:0000256" key="3">
    <source>
        <dbReference type="ARBA" id="ARBA00037999"/>
    </source>
</evidence>
<evidence type="ECO:0000313" key="7">
    <source>
        <dbReference type="EMBL" id="BAR60866.1"/>
    </source>
</evidence>
<dbReference type="InterPro" id="IPR015424">
    <property type="entry name" value="PyrdxlP-dep_Trfase"/>
</dbReference>
<dbReference type="PANTHER" id="PTHR30244">
    <property type="entry name" value="TRANSAMINASE"/>
    <property type="match status" value="1"/>
</dbReference>
<evidence type="ECO:0000256" key="1">
    <source>
        <dbReference type="ARBA" id="ARBA00001933"/>
    </source>
</evidence>
<reference evidence="7 8" key="1">
    <citation type="submission" date="2014-11" db="EMBL/GenBank/DDBJ databases">
        <title>Symbiosis island explosion on the genome of extra-slow-growing strains of soybean bradyrhizobia with massive insertion sequences.</title>
        <authorList>
            <person name="Iida T."/>
            <person name="Minamisawa K."/>
        </authorList>
    </citation>
    <scope>NUCLEOTIDE SEQUENCE [LARGE SCALE GENOMIC DNA]</scope>
    <source>
        <strain evidence="7 8">NK6</strain>
    </source>
</reference>
<keyword evidence="2 5" id="KW-0663">Pyridoxal phosphate</keyword>
<dbReference type="FunFam" id="3.40.640.10:FF:000089">
    <property type="entry name" value="Aminotransferase, DegT/DnrJ/EryC1/StrS family"/>
    <property type="match status" value="1"/>
</dbReference>
<evidence type="ECO:0000256" key="2">
    <source>
        <dbReference type="ARBA" id="ARBA00022898"/>
    </source>
</evidence>
<protein>
    <submittedName>
        <fullName evidence="7">Polysaccharide biosynthesis protein</fullName>
    </submittedName>
</protein>
<dbReference type="Pfam" id="PF01041">
    <property type="entry name" value="DegT_DnrJ_EryC1"/>
    <property type="match status" value="1"/>
</dbReference>
<dbReference type="Proteomes" id="UP000063308">
    <property type="component" value="Chromosome"/>
</dbReference>
<dbReference type="FunFam" id="3.90.1150.10:FF:000030">
    <property type="entry name" value="UDP-4-amino-4-deoxy-L-arabinose--oxoglutarate aminotransferase"/>
    <property type="match status" value="1"/>
</dbReference>
<dbReference type="InterPro" id="IPR015421">
    <property type="entry name" value="PyrdxlP-dep_Trfase_major"/>
</dbReference>
<evidence type="ECO:0000256" key="6">
    <source>
        <dbReference type="RuleBase" id="RU004508"/>
    </source>
</evidence>
<organism evidence="7 8">
    <name type="scientific">Bradyrhizobium diazoefficiens</name>
    <dbReference type="NCBI Taxonomy" id="1355477"/>
    <lineage>
        <taxon>Bacteria</taxon>
        <taxon>Pseudomonadati</taxon>
        <taxon>Pseudomonadota</taxon>
        <taxon>Alphaproteobacteria</taxon>
        <taxon>Hyphomicrobiales</taxon>
        <taxon>Nitrobacteraceae</taxon>
        <taxon>Bradyrhizobium</taxon>
    </lineage>
</organism>
<dbReference type="PANTHER" id="PTHR30244:SF39">
    <property type="entry name" value="BLR3650 PROTEIN"/>
    <property type="match status" value="1"/>
</dbReference>
<comment type="cofactor">
    <cofactor evidence="1">
        <name>pyridoxal 5'-phosphate</name>
        <dbReference type="ChEBI" id="CHEBI:597326"/>
    </cofactor>
</comment>
<gene>
    <name evidence="7" type="ORF">NK6_7715</name>
</gene>
<dbReference type="Gene3D" id="3.90.1150.10">
    <property type="entry name" value="Aspartate Aminotransferase, domain 1"/>
    <property type="match status" value="1"/>
</dbReference>
<evidence type="ECO:0000256" key="5">
    <source>
        <dbReference type="PIRSR" id="PIRSR000390-2"/>
    </source>
</evidence>
<dbReference type="GO" id="GO:0008483">
    <property type="term" value="F:transaminase activity"/>
    <property type="evidence" value="ECO:0007669"/>
    <property type="project" value="TreeGrafter"/>
</dbReference>
<evidence type="ECO:0000256" key="4">
    <source>
        <dbReference type="PIRSR" id="PIRSR000390-1"/>
    </source>
</evidence>
<dbReference type="EMBL" id="AP014685">
    <property type="protein sequence ID" value="BAR60866.1"/>
    <property type="molecule type" value="Genomic_DNA"/>
</dbReference>
<dbReference type="PIRSF" id="PIRSF000390">
    <property type="entry name" value="PLP_StrS"/>
    <property type="match status" value="1"/>
</dbReference>
<dbReference type="GO" id="GO:0030170">
    <property type="term" value="F:pyridoxal phosphate binding"/>
    <property type="evidence" value="ECO:0007669"/>
    <property type="project" value="UniProtKB-ARBA"/>
</dbReference>
<evidence type="ECO:0000313" key="8">
    <source>
        <dbReference type="Proteomes" id="UP000063308"/>
    </source>
</evidence>
<dbReference type="GO" id="GO:0000271">
    <property type="term" value="P:polysaccharide biosynthetic process"/>
    <property type="evidence" value="ECO:0007669"/>
    <property type="project" value="TreeGrafter"/>
</dbReference>
<feature type="active site" description="Proton acceptor" evidence="4">
    <location>
        <position position="187"/>
    </location>
</feature>
<dbReference type="AlphaFoldDB" id="A0A0E4FYR5"/>